<name>A0A2R6Q292_9APHY</name>
<organism evidence="2 3">
    <name type="scientific">Hermanssonia centrifuga</name>
    <dbReference type="NCBI Taxonomy" id="98765"/>
    <lineage>
        <taxon>Eukaryota</taxon>
        <taxon>Fungi</taxon>
        <taxon>Dikarya</taxon>
        <taxon>Basidiomycota</taxon>
        <taxon>Agaricomycotina</taxon>
        <taxon>Agaricomycetes</taxon>
        <taxon>Polyporales</taxon>
        <taxon>Meruliaceae</taxon>
        <taxon>Hermanssonia</taxon>
    </lineage>
</organism>
<keyword evidence="3" id="KW-1185">Reference proteome</keyword>
<dbReference type="InterPro" id="IPR041078">
    <property type="entry name" value="Plavaka"/>
</dbReference>
<dbReference type="Pfam" id="PF18759">
    <property type="entry name" value="Plavaka"/>
    <property type="match status" value="1"/>
</dbReference>
<evidence type="ECO:0008006" key="4">
    <source>
        <dbReference type="Google" id="ProtNLM"/>
    </source>
</evidence>
<dbReference type="EMBL" id="MLYV02000406">
    <property type="protein sequence ID" value="PSS00861.1"/>
    <property type="molecule type" value="Genomic_DNA"/>
</dbReference>
<dbReference type="AlphaFoldDB" id="A0A2R6Q292"/>
<reference evidence="2 3" key="1">
    <citation type="submission" date="2018-02" db="EMBL/GenBank/DDBJ databases">
        <title>Genome sequence of the basidiomycete white-rot fungus Phlebia centrifuga.</title>
        <authorList>
            <person name="Granchi Z."/>
            <person name="Peng M."/>
            <person name="de Vries R.P."/>
            <person name="Hilden K."/>
            <person name="Makela M.R."/>
            <person name="Grigoriev I."/>
            <person name="Riley R."/>
        </authorList>
    </citation>
    <scope>NUCLEOTIDE SEQUENCE [LARGE SCALE GENOMIC DNA]</scope>
    <source>
        <strain evidence="2 3">FBCC195</strain>
    </source>
</reference>
<sequence length="911" mass="102934">GTMVFCTRCFGNFSRKGYTHHLSSSPACNLNSGDKSAAHALQYAMPFDDSEVHPMTVDEDDDGDDNMNLDNNLFSGDYFGNEYNAQDFGWEEGLEVEGVDSGRSDSSDDEPEGRDDMQDLGWEPPRLLSPSGSGLTQEEPGGTASHVTEADPTAHLRVEEALQQPIQRVSFPMTSAGKPIEDRGSDAAATAGYQLYETQLHLETDHDTSENMYAPFASKLDWQTARWAKLRGPGSTAFTDLLSIDGVPDKLGLSFKNSKELNALVDLLPAQRPRFQREEIVVAGEAYDVYFRDVVECIQALYGDPEFASHLVFLPERHYADPDHTMRLYHDMYTGKWWWAVQKSVEECTPGATIMPIIISSDKTQVTLFRNKAAYPVYITIGNLPKDIRSKPSQRGQILLGYLPTTKLEHISNKAARRRTLANLFHACMSAILLPLRRLGVEGMEMASGDGVVRRVHPIFAAYVGDYPEQVLVAGVKTGECPVCPVPRDELGEFATANSDGEDPPLRDIDRTLAVLATADESPVEFMRACSNAGIKPIYEPFWRHLPYADIYLSITPDVLHQLYQGVVKHLVSWIKAAYDPAELDARCRRMPPNHNVRLFTKGITSLSQLTGREHGDICRILLGLIIDMRLPNGLSSGPLVRAVRALMDFVYLAQYPIHSDESLSAMEDALQRFHDNKDTFIVLGIRTDFNLPKLHFLCHYLLFIYRFGTTDNFNTEYTERLHIDFAKEAYRASNRKDEYPQMTLWLERKEKVLRHERYIQWCENGRPPLHTINPIHSKRARHIHMSRYPSAKAVPFERLAERYGANNFRDCLARFITQHNHPGASRRELEELSALLPFAFRTVSVYHKARFWENTFSLYRHASDDYDVIHVTPSRLDKRGQEIPGRFDTALVNDGTGGSLGIKGKWSSYG</sequence>
<evidence type="ECO:0000313" key="2">
    <source>
        <dbReference type="EMBL" id="PSS00861.1"/>
    </source>
</evidence>
<evidence type="ECO:0000313" key="3">
    <source>
        <dbReference type="Proteomes" id="UP000186601"/>
    </source>
</evidence>
<proteinExistence type="predicted"/>
<feature type="region of interest" description="Disordered" evidence="1">
    <location>
        <begin position="97"/>
        <end position="147"/>
    </location>
</feature>
<feature type="non-terminal residue" evidence="2">
    <location>
        <position position="1"/>
    </location>
</feature>
<dbReference type="OrthoDB" id="3232438at2759"/>
<dbReference type="Proteomes" id="UP000186601">
    <property type="component" value="Unassembled WGS sequence"/>
</dbReference>
<comment type="caution">
    <text evidence="2">The sequence shown here is derived from an EMBL/GenBank/DDBJ whole genome shotgun (WGS) entry which is preliminary data.</text>
</comment>
<evidence type="ECO:0000256" key="1">
    <source>
        <dbReference type="SAM" id="MobiDB-lite"/>
    </source>
</evidence>
<gene>
    <name evidence="2" type="ORF">PHLCEN_2v4108</name>
</gene>
<accession>A0A2R6Q292</accession>
<protein>
    <recommendedName>
        <fullName evidence="4">Transposase</fullName>
    </recommendedName>
</protein>